<reference evidence="1 2" key="1">
    <citation type="journal article" date="2022" name="bioRxiv">
        <title>The genome of the oomycete Peronosclerospora sorghi, a cosmopolitan pathogen of maize and sorghum, is inflated with dispersed pseudogenes.</title>
        <authorList>
            <person name="Fletcher K."/>
            <person name="Martin F."/>
            <person name="Isakeit T."/>
            <person name="Cavanaugh K."/>
            <person name="Magill C."/>
            <person name="Michelmore R."/>
        </authorList>
    </citation>
    <scope>NUCLEOTIDE SEQUENCE [LARGE SCALE GENOMIC DNA]</scope>
    <source>
        <strain evidence="1">P6</strain>
    </source>
</reference>
<protein>
    <submittedName>
        <fullName evidence="1">Uncharacterized protein</fullName>
    </submittedName>
</protein>
<dbReference type="Proteomes" id="UP001163321">
    <property type="component" value="Chromosome 12"/>
</dbReference>
<sequence>MRSLEVLGRWEELSKLVAHVGKARGPSEAREQARDTSSLASQEAIVRSSKAYEQPRLFFLFRDRHKKSHVIVGHARDAHNDHARALHCVVMLGARANRCLSQWDRMKDYVTECATHQASRHPSRAVVSKTRVGVART</sequence>
<proteinExistence type="predicted"/>
<evidence type="ECO:0000313" key="1">
    <source>
        <dbReference type="EMBL" id="KAI9919172.1"/>
    </source>
</evidence>
<keyword evidence="2" id="KW-1185">Reference proteome</keyword>
<organism evidence="1 2">
    <name type="scientific">Peronosclerospora sorghi</name>
    <dbReference type="NCBI Taxonomy" id="230839"/>
    <lineage>
        <taxon>Eukaryota</taxon>
        <taxon>Sar</taxon>
        <taxon>Stramenopiles</taxon>
        <taxon>Oomycota</taxon>
        <taxon>Peronosporomycetes</taxon>
        <taxon>Peronosporales</taxon>
        <taxon>Peronosporaceae</taxon>
        <taxon>Peronosclerospora</taxon>
    </lineage>
</organism>
<name>A0ACC0WKQ5_9STRA</name>
<gene>
    <name evidence="1" type="ORF">PsorP6_011834</name>
</gene>
<dbReference type="EMBL" id="CM047591">
    <property type="protein sequence ID" value="KAI9919172.1"/>
    <property type="molecule type" value="Genomic_DNA"/>
</dbReference>
<evidence type="ECO:0000313" key="2">
    <source>
        <dbReference type="Proteomes" id="UP001163321"/>
    </source>
</evidence>
<comment type="caution">
    <text evidence="1">The sequence shown here is derived from an EMBL/GenBank/DDBJ whole genome shotgun (WGS) entry which is preliminary data.</text>
</comment>
<accession>A0ACC0WKQ5</accession>